<dbReference type="InterPro" id="IPR032675">
    <property type="entry name" value="LRR_dom_sf"/>
</dbReference>
<feature type="domain" description="F-box" evidence="1">
    <location>
        <begin position="28"/>
        <end position="80"/>
    </location>
</feature>
<keyword evidence="3" id="KW-1185">Reference proteome</keyword>
<proteinExistence type="predicted"/>
<evidence type="ECO:0000313" key="3">
    <source>
        <dbReference type="Proteomes" id="UP000298327"/>
    </source>
</evidence>
<organism evidence="2 3">
    <name type="scientific">Dentipellis fragilis</name>
    <dbReference type="NCBI Taxonomy" id="205917"/>
    <lineage>
        <taxon>Eukaryota</taxon>
        <taxon>Fungi</taxon>
        <taxon>Dikarya</taxon>
        <taxon>Basidiomycota</taxon>
        <taxon>Agaricomycotina</taxon>
        <taxon>Agaricomycetes</taxon>
        <taxon>Russulales</taxon>
        <taxon>Hericiaceae</taxon>
        <taxon>Dentipellis</taxon>
    </lineage>
</organism>
<comment type="caution">
    <text evidence="2">The sequence shown here is derived from an EMBL/GenBank/DDBJ whole genome shotgun (WGS) entry which is preliminary data.</text>
</comment>
<dbReference type="Gene3D" id="1.20.1280.50">
    <property type="match status" value="1"/>
</dbReference>
<dbReference type="Proteomes" id="UP000298327">
    <property type="component" value="Unassembled WGS sequence"/>
</dbReference>
<sequence length="543" mass="61399">MPEKTSKEIVLQVTRMSMGSAVRRPSYISRMPEEILTHIFASAIDEAVDETELPPTLITITQVCRYWRQTALNYPCLWTYIPSGISMAWRAAFLERSRELPIVVKINAALEDDADPLTHMPVHRLRDLTIKGVDSGVLVEDLAHDRPAPLLEYLDLSVVGSMIDREPQVWPRMPLFSNHVPRLQFFALTSTYLSLDWAWLASLQTLTHLIITNHLCTAPTMVQLLDALACLPNLHALALRSALPLAENPSDTDAQGRHVTFPHLELLDLHGSPQQYSAFLPHISLNSSTTLRMDYNMQYHPDPDDLIHGLHSFLGSSTGGHQYWGRYEQTTALQVVRKGWDRIMLGFGQDNLALFDLAGSGRGSAGFQLVLSLDVTLNLLFAFCNAFCNLAIPHLLAGKRFITSVDTIDLNFEQHYGTDLVYDNFTFWWMSDPWMGLERLAISGLLIEKFIQEFSHHTVRRTEQVFGLCLPRLRELKITYFFFNDPRFALLCSGLKRRLEEGPSYAVDIEISRCGISESQIEELSDACGGTVCWDGLEECCEL</sequence>
<dbReference type="InterPro" id="IPR001810">
    <property type="entry name" value="F-box_dom"/>
</dbReference>
<reference evidence="2 3" key="1">
    <citation type="submission" date="2019-02" db="EMBL/GenBank/DDBJ databases">
        <title>Genome sequencing of the rare red list fungi Dentipellis fragilis.</title>
        <authorList>
            <person name="Buettner E."/>
            <person name="Kellner H."/>
        </authorList>
    </citation>
    <scope>NUCLEOTIDE SEQUENCE [LARGE SCALE GENOMIC DNA]</scope>
    <source>
        <strain evidence="2 3">DSM 105465</strain>
    </source>
</reference>
<accession>A0A4Y9ZA14</accession>
<dbReference type="Pfam" id="PF12937">
    <property type="entry name" value="F-box-like"/>
    <property type="match status" value="1"/>
</dbReference>
<protein>
    <recommendedName>
        <fullName evidence="1">F-box domain-containing protein</fullName>
    </recommendedName>
</protein>
<dbReference type="SUPFAM" id="SSF52047">
    <property type="entry name" value="RNI-like"/>
    <property type="match status" value="1"/>
</dbReference>
<evidence type="ECO:0000259" key="1">
    <source>
        <dbReference type="Pfam" id="PF12937"/>
    </source>
</evidence>
<dbReference type="AlphaFoldDB" id="A0A4Y9ZA14"/>
<dbReference type="InterPro" id="IPR036047">
    <property type="entry name" value="F-box-like_dom_sf"/>
</dbReference>
<dbReference type="OrthoDB" id="3224080at2759"/>
<dbReference type="SUPFAM" id="SSF81383">
    <property type="entry name" value="F-box domain"/>
    <property type="match status" value="1"/>
</dbReference>
<gene>
    <name evidence="2" type="ORF">EVG20_g1987</name>
</gene>
<dbReference type="EMBL" id="SEOQ01000071">
    <property type="protein sequence ID" value="TFY71000.1"/>
    <property type="molecule type" value="Genomic_DNA"/>
</dbReference>
<evidence type="ECO:0000313" key="2">
    <source>
        <dbReference type="EMBL" id="TFY71000.1"/>
    </source>
</evidence>
<name>A0A4Y9ZA14_9AGAM</name>
<dbReference type="Gene3D" id="3.80.10.10">
    <property type="entry name" value="Ribonuclease Inhibitor"/>
    <property type="match status" value="1"/>
</dbReference>